<dbReference type="CDD" id="cd06342">
    <property type="entry name" value="PBP1_ABC_LIVBP-like"/>
    <property type="match status" value="1"/>
</dbReference>
<sequence length="365" mass="38116">MLKSTLCAGVAVLALGAGAAHAEIVIAVAGPMTGSYASFGEQALKGAEQAVKDINAKGGVLGEKLVLEVGDDACDPKQAVAVANQFVNKGVKAVIGHFCSGSSIPASAVYQEEGIIQISYGSTNPKLTEQGFANVYRVCGRDDQQGPAAADMIASKFKGKKIAILHDKTAYGKGLADETKKALNEKGVQEAMYEAYTAGEKDYSALVTKLKQAGIDVIYLGGYHSEGGLIIRQAKEQGLNATLIGGDALGTSEFAAIAGKAGDGALFSFNPDPRKDAANKAVVEAIRASGYEPEGYTLYSYAGVQAYTQAVAAAKSTKVADVNKQLHAMTFNTVLGKVGFDPKGDLKAPGFVFYEWKNGNFDYVK</sequence>
<reference evidence="7" key="1">
    <citation type="submission" date="2016-04" db="EMBL/GenBank/DDBJ databases">
        <authorList>
            <person name="Evans L.H."/>
            <person name="Alamgir A."/>
            <person name="Owens N."/>
            <person name="Weber N.D."/>
            <person name="Virtaneva K."/>
            <person name="Barbian K."/>
            <person name="Babar A."/>
            <person name="Rosenke K."/>
        </authorList>
    </citation>
    <scope>NUCLEOTIDE SEQUENCE</scope>
    <source>
        <strain evidence="7">86</strain>
    </source>
</reference>
<evidence type="ECO:0000256" key="2">
    <source>
        <dbReference type="ARBA" id="ARBA00022448"/>
    </source>
</evidence>
<accession>A0A212J344</accession>
<dbReference type="InterPro" id="IPR028081">
    <property type="entry name" value="Leu-bd"/>
</dbReference>
<dbReference type="Gene3D" id="3.40.50.2300">
    <property type="match status" value="2"/>
</dbReference>
<organism evidence="7">
    <name type="scientific">uncultured Alphaproteobacteria bacterium</name>
    <dbReference type="NCBI Taxonomy" id="91750"/>
    <lineage>
        <taxon>Bacteria</taxon>
        <taxon>Pseudomonadati</taxon>
        <taxon>Pseudomonadota</taxon>
        <taxon>Alphaproteobacteria</taxon>
        <taxon>environmental samples</taxon>
    </lineage>
</organism>
<keyword evidence="4" id="KW-0029">Amino-acid transport</keyword>
<dbReference type="SUPFAM" id="SSF53822">
    <property type="entry name" value="Periplasmic binding protein-like I"/>
    <property type="match status" value="1"/>
</dbReference>
<name>A0A212J344_9PROT</name>
<dbReference type="InterPro" id="IPR000709">
    <property type="entry name" value="Leu_Ile_Val-bd"/>
</dbReference>
<evidence type="ECO:0000313" key="7">
    <source>
        <dbReference type="EMBL" id="SBV93878.1"/>
    </source>
</evidence>
<evidence type="ECO:0000256" key="4">
    <source>
        <dbReference type="ARBA" id="ARBA00022970"/>
    </source>
</evidence>
<feature type="signal peptide" evidence="5">
    <location>
        <begin position="1"/>
        <end position="22"/>
    </location>
</feature>
<dbReference type="PANTHER" id="PTHR47151">
    <property type="entry name" value="LEU/ILE/VAL-BINDING ABC TRANSPORTER SUBUNIT"/>
    <property type="match status" value="1"/>
</dbReference>
<gene>
    <name evidence="7" type="primary">livK</name>
    <name evidence="7" type="ORF">KL86APRO_10440</name>
</gene>
<dbReference type="PRINTS" id="PR00337">
    <property type="entry name" value="LEUILEVALBP"/>
</dbReference>
<protein>
    <submittedName>
        <fullName evidence="7">Leucine transporter subunit periplasmic-binding component of ABC superfamily</fullName>
    </submittedName>
</protein>
<keyword evidence="2" id="KW-0813">Transport</keyword>
<comment type="similarity">
    <text evidence="1">Belongs to the leucine-binding protein family.</text>
</comment>
<evidence type="ECO:0000259" key="6">
    <source>
        <dbReference type="Pfam" id="PF13458"/>
    </source>
</evidence>
<dbReference type="Pfam" id="PF13458">
    <property type="entry name" value="Peripla_BP_6"/>
    <property type="match status" value="1"/>
</dbReference>
<evidence type="ECO:0000256" key="5">
    <source>
        <dbReference type="SAM" id="SignalP"/>
    </source>
</evidence>
<feature type="chain" id="PRO_5012035709" evidence="5">
    <location>
        <begin position="23"/>
        <end position="365"/>
    </location>
</feature>
<feature type="domain" description="Leucine-binding protein" evidence="6">
    <location>
        <begin position="23"/>
        <end position="359"/>
    </location>
</feature>
<proteinExistence type="inferred from homology"/>
<dbReference type="PANTHER" id="PTHR47151:SF2">
    <property type="entry name" value="AMINO ACID BINDING PROTEIN"/>
    <property type="match status" value="1"/>
</dbReference>
<dbReference type="GO" id="GO:0006865">
    <property type="term" value="P:amino acid transport"/>
    <property type="evidence" value="ECO:0007669"/>
    <property type="project" value="UniProtKB-KW"/>
</dbReference>
<dbReference type="InterPro" id="IPR028082">
    <property type="entry name" value="Peripla_BP_I"/>
</dbReference>
<keyword evidence="3 5" id="KW-0732">Signal</keyword>
<dbReference type="AlphaFoldDB" id="A0A212J344"/>
<evidence type="ECO:0000256" key="3">
    <source>
        <dbReference type="ARBA" id="ARBA00022729"/>
    </source>
</evidence>
<evidence type="ECO:0000256" key="1">
    <source>
        <dbReference type="ARBA" id="ARBA00010062"/>
    </source>
</evidence>
<dbReference type="EMBL" id="FLUO01000001">
    <property type="protein sequence ID" value="SBV93878.1"/>
    <property type="molecule type" value="Genomic_DNA"/>
</dbReference>